<dbReference type="EMBL" id="CAJPDT010000061">
    <property type="protein sequence ID" value="CAF9931459.1"/>
    <property type="molecule type" value="Genomic_DNA"/>
</dbReference>
<dbReference type="OrthoDB" id="5307774at2759"/>
<dbReference type="AlphaFoldDB" id="A0A8H3FVE7"/>
<feature type="region of interest" description="Disordered" evidence="1">
    <location>
        <begin position="249"/>
        <end position="269"/>
    </location>
</feature>
<gene>
    <name evidence="2" type="ORF">IMSHALPRED_008633</name>
</gene>
<feature type="region of interest" description="Disordered" evidence="1">
    <location>
        <begin position="1"/>
        <end position="76"/>
    </location>
</feature>
<evidence type="ECO:0000313" key="2">
    <source>
        <dbReference type="EMBL" id="CAF9931459.1"/>
    </source>
</evidence>
<reference evidence="2" key="1">
    <citation type="submission" date="2021-03" db="EMBL/GenBank/DDBJ databases">
        <authorList>
            <person name="Tagirdzhanova G."/>
        </authorList>
    </citation>
    <scope>NUCLEOTIDE SEQUENCE</scope>
</reference>
<sequence length="320" mass="35644">MPSHLTKKIFPSFHQHEKDEDDDASIMSRSSSITLVNPDDSFSLRSSSSPHAKVPKHVLSGLSAEDKAAGPQETGAISKTYPEDAIAPSHPDDLSDNKTVDPGPSLVDPSVRICPHEKLSFERLQRILNLDRFKSSYEGIEAIGAKEEPQHLESLGSWTCYPNGTYTNPRGTFKFKYNHHHSKNHGWKILLGPVIGLELSVTWTLGYYTCGMIDTEVKESLEKLGKVKLCPHKKLNDPWILQIIRREGTPDASSDPVDQWEKPRPTSFEENQECDQCKTHIQVTGDRILSKHLQAMVKVTRCLGPGVSANDPDWLAQCGA</sequence>
<evidence type="ECO:0000313" key="3">
    <source>
        <dbReference type="Proteomes" id="UP000664534"/>
    </source>
</evidence>
<proteinExistence type="predicted"/>
<protein>
    <submittedName>
        <fullName evidence="2">Uncharacterized protein</fullName>
    </submittedName>
</protein>
<keyword evidence="3" id="KW-1185">Reference proteome</keyword>
<dbReference type="Proteomes" id="UP000664534">
    <property type="component" value="Unassembled WGS sequence"/>
</dbReference>
<comment type="caution">
    <text evidence="2">The sequence shown here is derived from an EMBL/GenBank/DDBJ whole genome shotgun (WGS) entry which is preliminary data.</text>
</comment>
<accession>A0A8H3FVE7</accession>
<name>A0A8H3FVE7_9LECA</name>
<organism evidence="2 3">
    <name type="scientific">Imshaugia aleurites</name>
    <dbReference type="NCBI Taxonomy" id="172621"/>
    <lineage>
        <taxon>Eukaryota</taxon>
        <taxon>Fungi</taxon>
        <taxon>Dikarya</taxon>
        <taxon>Ascomycota</taxon>
        <taxon>Pezizomycotina</taxon>
        <taxon>Lecanoromycetes</taxon>
        <taxon>OSLEUM clade</taxon>
        <taxon>Lecanoromycetidae</taxon>
        <taxon>Lecanorales</taxon>
        <taxon>Lecanorineae</taxon>
        <taxon>Parmeliaceae</taxon>
        <taxon>Imshaugia</taxon>
    </lineage>
</organism>
<evidence type="ECO:0000256" key="1">
    <source>
        <dbReference type="SAM" id="MobiDB-lite"/>
    </source>
</evidence>